<proteinExistence type="predicted"/>
<accession>A0ABY9JT34</accession>
<dbReference type="RefSeq" id="WP_226542485.1">
    <property type="nucleotide sequence ID" value="NZ_CP129013.1"/>
</dbReference>
<keyword evidence="2" id="KW-1185">Reference proteome</keyword>
<gene>
    <name evidence="1" type="ORF">LC087_17950</name>
</gene>
<sequence>MVETSSIFELGEQRVAELVIYINIASDRVCFLPYGQLVNKTITYTGYKEIREQIQKEATVEMSRRSVTV</sequence>
<organism evidence="1 2">
    <name type="scientific">Bacillus carboniphilus</name>
    <dbReference type="NCBI Taxonomy" id="86663"/>
    <lineage>
        <taxon>Bacteria</taxon>
        <taxon>Bacillati</taxon>
        <taxon>Bacillota</taxon>
        <taxon>Bacilli</taxon>
        <taxon>Bacillales</taxon>
        <taxon>Bacillaceae</taxon>
        <taxon>Bacillus</taxon>
    </lineage>
</organism>
<evidence type="ECO:0000313" key="1">
    <source>
        <dbReference type="EMBL" id="WLR42546.1"/>
    </source>
</evidence>
<dbReference type="Proteomes" id="UP001197974">
    <property type="component" value="Chromosome"/>
</dbReference>
<dbReference type="EMBL" id="CP129013">
    <property type="protein sequence ID" value="WLR42546.1"/>
    <property type="molecule type" value="Genomic_DNA"/>
</dbReference>
<evidence type="ECO:0000313" key="2">
    <source>
        <dbReference type="Proteomes" id="UP001197974"/>
    </source>
</evidence>
<name>A0ABY9JT34_9BACI</name>
<reference evidence="1 2" key="1">
    <citation type="submission" date="2023-06" db="EMBL/GenBank/DDBJ databases">
        <title>Five Gram-positive bacteria isolated from mangrove sediments in Shenzhen, Guangdong, China.</title>
        <authorList>
            <person name="Yu S."/>
            <person name="Zheng W."/>
            <person name="Huang Y."/>
        </authorList>
    </citation>
    <scope>NUCLEOTIDE SEQUENCE [LARGE SCALE GENOMIC DNA]</scope>
    <source>
        <strain evidence="1 2">SaN35-3</strain>
    </source>
</reference>
<protein>
    <submittedName>
        <fullName evidence="1">Uncharacterized protein</fullName>
    </submittedName>
</protein>